<proteinExistence type="predicted"/>
<dbReference type="PANTHER" id="PTHR24121:SF23">
    <property type="entry name" value="NO MECHANORECEPTOR POTENTIAL C, ISOFORM H"/>
    <property type="match status" value="1"/>
</dbReference>
<organism evidence="1 2">
    <name type="scientific">Phytophthora fragariaefolia</name>
    <dbReference type="NCBI Taxonomy" id="1490495"/>
    <lineage>
        <taxon>Eukaryota</taxon>
        <taxon>Sar</taxon>
        <taxon>Stramenopiles</taxon>
        <taxon>Oomycota</taxon>
        <taxon>Peronosporomycetes</taxon>
        <taxon>Peronosporales</taxon>
        <taxon>Peronosporaceae</taxon>
        <taxon>Phytophthora</taxon>
    </lineage>
</organism>
<evidence type="ECO:0000313" key="2">
    <source>
        <dbReference type="Proteomes" id="UP001165121"/>
    </source>
</evidence>
<gene>
    <name evidence="1" type="ORF">Pfra01_001741100</name>
</gene>
<dbReference type="AlphaFoldDB" id="A0A9W6XTV4"/>
<dbReference type="Proteomes" id="UP001165121">
    <property type="component" value="Unassembled WGS sequence"/>
</dbReference>
<dbReference type="Gene3D" id="1.25.40.20">
    <property type="entry name" value="Ankyrin repeat-containing domain"/>
    <property type="match status" value="1"/>
</dbReference>
<reference evidence="1" key="1">
    <citation type="submission" date="2023-04" db="EMBL/GenBank/DDBJ databases">
        <title>Phytophthora fragariaefolia NBRC 109709.</title>
        <authorList>
            <person name="Ichikawa N."/>
            <person name="Sato H."/>
            <person name="Tonouchi N."/>
        </authorList>
    </citation>
    <scope>NUCLEOTIDE SEQUENCE</scope>
    <source>
        <strain evidence="1">NBRC 109709</strain>
    </source>
</reference>
<dbReference type="OrthoDB" id="95939at2759"/>
<comment type="caution">
    <text evidence="1">The sequence shown here is derived from an EMBL/GenBank/DDBJ whole genome shotgun (WGS) entry which is preliminary data.</text>
</comment>
<name>A0A9W6XTV4_9STRA</name>
<protein>
    <submittedName>
        <fullName evidence="1">Unnamed protein product</fullName>
    </submittedName>
</protein>
<keyword evidence="2" id="KW-1185">Reference proteome</keyword>
<dbReference type="PANTHER" id="PTHR24121">
    <property type="entry name" value="NO MECHANORECEPTOR POTENTIAL C, ISOFORM D-RELATED"/>
    <property type="match status" value="1"/>
</dbReference>
<dbReference type="InterPro" id="IPR036770">
    <property type="entry name" value="Ankyrin_rpt-contain_sf"/>
</dbReference>
<evidence type="ECO:0000313" key="1">
    <source>
        <dbReference type="EMBL" id="GMF46843.1"/>
    </source>
</evidence>
<dbReference type="Pfam" id="PF12796">
    <property type="entry name" value="Ank_2"/>
    <property type="match status" value="1"/>
</dbReference>
<dbReference type="EMBL" id="BSXT01002050">
    <property type="protein sequence ID" value="GMF46843.1"/>
    <property type="molecule type" value="Genomic_DNA"/>
</dbReference>
<dbReference type="InterPro" id="IPR002110">
    <property type="entry name" value="Ankyrin_rpt"/>
</dbReference>
<sequence>MVSATQVLPPLKNIISLVKLLLAKGALLGTKDDRRRTVLMAVCAAGAHPHVVKCLLEHDGRNSNRRVLLWSDQDAEGRTALELACLSGHGRLASFILDLLRPEEESGTNTPLHALHFAIKSGDERCVLDLLRNRKLRWVIRHTRREEKLLIHGEWNQTQSQRAEEIDVGDVTVSGCVAAAVELNMAQAVTEAHRLNRRCVGHATWFALCTGESTYRRGKLEAVLETARVRPEFAYIADLHRRDCIWERIRIVFLVRYAPELRGKAKRSPQLNIVAELPECLFRSVIDLLKPQFDDAAEAQKERFKTQLDLSSW</sequence>
<accession>A0A9W6XTV4</accession>
<dbReference type="SUPFAM" id="SSF48403">
    <property type="entry name" value="Ankyrin repeat"/>
    <property type="match status" value="1"/>
</dbReference>